<evidence type="ECO:0000256" key="7">
    <source>
        <dbReference type="ARBA" id="ARBA00035136"/>
    </source>
</evidence>
<comment type="function">
    <text evidence="1 8">Binds directly to 16S ribosomal RNA.</text>
</comment>
<keyword evidence="4 8" id="KW-0694">RNA-binding</keyword>
<dbReference type="GO" id="GO:0006412">
    <property type="term" value="P:translation"/>
    <property type="evidence" value="ECO:0007669"/>
    <property type="project" value="UniProtKB-UniRule"/>
</dbReference>
<evidence type="ECO:0000256" key="4">
    <source>
        <dbReference type="ARBA" id="ARBA00022884"/>
    </source>
</evidence>
<protein>
    <recommendedName>
        <fullName evidence="7 8">Small ribosomal subunit protein bS20</fullName>
    </recommendedName>
</protein>
<evidence type="ECO:0000256" key="3">
    <source>
        <dbReference type="ARBA" id="ARBA00022730"/>
    </source>
</evidence>
<dbReference type="AlphaFoldDB" id="A0A0R2PQG5"/>
<feature type="region of interest" description="Disordered" evidence="9">
    <location>
        <begin position="1"/>
        <end position="29"/>
    </location>
</feature>
<dbReference type="PANTHER" id="PTHR33398">
    <property type="entry name" value="30S RIBOSOMAL PROTEIN S20"/>
    <property type="match status" value="1"/>
</dbReference>
<evidence type="ECO:0000313" key="11">
    <source>
        <dbReference type="Proteomes" id="UP000050874"/>
    </source>
</evidence>
<dbReference type="Proteomes" id="UP000050874">
    <property type="component" value="Unassembled WGS sequence"/>
</dbReference>
<evidence type="ECO:0000256" key="5">
    <source>
        <dbReference type="ARBA" id="ARBA00022980"/>
    </source>
</evidence>
<dbReference type="Pfam" id="PF01649">
    <property type="entry name" value="Ribosomal_S20p"/>
    <property type="match status" value="1"/>
</dbReference>
<dbReference type="NCBIfam" id="TIGR00029">
    <property type="entry name" value="S20"/>
    <property type="match status" value="1"/>
</dbReference>
<evidence type="ECO:0000256" key="8">
    <source>
        <dbReference type="HAMAP-Rule" id="MF_00500"/>
    </source>
</evidence>
<evidence type="ECO:0000256" key="2">
    <source>
        <dbReference type="ARBA" id="ARBA00007634"/>
    </source>
</evidence>
<accession>A0A0R2PQG5</accession>
<keyword evidence="3 8" id="KW-0699">rRNA-binding</keyword>
<dbReference type="EMBL" id="LIAV01000245">
    <property type="protein sequence ID" value="KRO39090.1"/>
    <property type="molecule type" value="Genomic_DNA"/>
</dbReference>
<keyword evidence="5 8" id="KW-0689">Ribosomal protein</keyword>
<dbReference type="SUPFAM" id="SSF46992">
    <property type="entry name" value="Ribosomal protein S20"/>
    <property type="match status" value="1"/>
</dbReference>
<name>A0A0R2PQG5_9GAMM</name>
<evidence type="ECO:0000313" key="10">
    <source>
        <dbReference type="EMBL" id="KRO39090.1"/>
    </source>
</evidence>
<comment type="caution">
    <text evidence="10">The sequence shown here is derived from an EMBL/GenBank/DDBJ whole genome shotgun (WGS) entry which is preliminary data.</text>
</comment>
<dbReference type="PANTHER" id="PTHR33398:SF1">
    <property type="entry name" value="SMALL RIBOSOMAL SUBUNIT PROTEIN BS20C"/>
    <property type="match status" value="1"/>
</dbReference>
<comment type="similarity">
    <text evidence="2 8">Belongs to the bacterial ribosomal protein bS20 family.</text>
</comment>
<dbReference type="Gene3D" id="1.20.58.110">
    <property type="entry name" value="Ribosomal protein S20"/>
    <property type="match status" value="1"/>
</dbReference>
<evidence type="ECO:0000256" key="9">
    <source>
        <dbReference type="SAM" id="MobiDB-lite"/>
    </source>
</evidence>
<dbReference type="HAMAP" id="MF_00500">
    <property type="entry name" value="Ribosomal_bS20"/>
    <property type="match status" value="1"/>
</dbReference>
<keyword evidence="6 8" id="KW-0687">Ribonucleoprotein</keyword>
<dbReference type="InterPro" id="IPR002583">
    <property type="entry name" value="Ribosomal_bS20"/>
</dbReference>
<dbReference type="GO" id="GO:0015935">
    <property type="term" value="C:small ribosomal subunit"/>
    <property type="evidence" value="ECO:0007669"/>
    <property type="project" value="TreeGrafter"/>
</dbReference>
<organism evidence="10 11">
    <name type="scientific">SAR86 cluster bacterium BACL1 MAG-120920-bin57</name>
    <dbReference type="NCBI Taxonomy" id="1655571"/>
    <lineage>
        <taxon>Bacteria</taxon>
        <taxon>Pseudomonadati</taxon>
        <taxon>Pseudomonadota</taxon>
        <taxon>Gammaproteobacteria</taxon>
        <taxon>SAR86 cluster</taxon>
    </lineage>
</organism>
<dbReference type="GO" id="GO:0070181">
    <property type="term" value="F:small ribosomal subunit rRNA binding"/>
    <property type="evidence" value="ECO:0007669"/>
    <property type="project" value="TreeGrafter"/>
</dbReference>
<dbReference type="GO" id="GO:0003735">
    <property type="term" value="F:structural constituent of ribosome"/>
    <property type="evidence" value="ECO:0007669"/>
    <property type="project" value="InterPro"/>
</dbReference>
<sequence length="87" mass="9636">MANSKQSIKRARQNADRYKLKHSQRSQARTAVKAVRNAIAENNKESAIKLLKTAEKVLDSTAAKKVIHKNAAARTKSRLVKAVKAIN</sequence>
<evidence type="ECO:0000256" key="1">
    <source>
        <dbReference type="ARBA" id="ARBA00003134"/>
    </source>
</evidence>
<reference evidence="11" key="1">
    <citation type="submission" date="2015-10" db="EMBL/GenBank/DDBJ databases">
        <title>Metagenome-Assembled Genomes uncover a global brackish microbiome.</title>
        <authorList>
            <person name="Hugerth L.W."/>
            <person name="Larsson J."/>
            <person name="Alneberg J."/>
            <person name="Lindh M.V."/>
            <person name="Legrand C."/>
            <person name="Pinhassi J."/>
            <person name="Andersson A."/>
        </authorList>
    </citation>
    <scope>NUCLEOTIDE SEQUENCE [LARGE SCALE GENOMIC DNA]</scope>
</reference>
<dbReference type="InterPro" id="IPR036510">
    <property type="entry name" value="Ribosomal_bS20_sf"/>
</dbReference>
<gene>
    <name evidence="8" type="primary">rpsT</name>
    <name evidence="10" type="ORF">ABR63_02290</name>
</gene>
<proteinExistence type="inferred from homology"/>
<evidence type="ECO:0000256" key="6">
    <source>
        <dbReference type="ARBA" id="ARBA00023274"/>
    </source>
</evidence>